<evidence type="ECO:0000259" key="1">
    <source>
        <dbReference type="SMART" id="SM00849"/>
    </source>
</evidence>
<proteinExistence type="predicted"/>
<dbReference type="PANTHER" id="PTHR42951:SF14">
    <property type="entry name" value="METALLO-BETA-LACTAMASE SUPERFAMILY PROTEIN"/>
    <property type="match status" value="1"/>
</dbReference>
<dbReference type="SMART" id="SM00849">
    <property type="entry name" value="Lactamase_B"/>
    <property type="match status" value="1"/>
</dbReference>
<sequence>MGSAPLSIDVFVYPMAPYNSPDNLGEGEVATWAPMSCTLISGPTEGILIDAMLTFTHANAIAEWAKQFGKRITGIYITHGHSDHWLGLGPLLEHFPEAKGYAAPEVAGRAAWEAEMNKTTNYWTKRFPGELPEPAVVPEAYASDEILVDGQVVNIIHVGQGDVEGSTVFHVPSADVVVCGDVVYNNVHMMQFEADDAKREAWIASIDAVAALNPKIVVAGHKSVDAPDLPKHLAASQQYLRDFTTVANRGGTVEDLVHGMLELHGERDQQHTLWISARAEVARRA</sequence>
<dbReference type="SUPFAM" id="SSF56281">
    <property type="entry name" value="Metallo-hydrolase/oxidoreductase"/>
    <property type="match status" value="1"/>
</dbReference>
<dbReference type="EMBL" id="CP073720">
    <property type="protein sequence ID" value="UWP80296.1"/>
    <property type="molecule type" value="Genomic_DNA"/>
</dbReference>
<dbReference type="InterPro" id="IPR050855">
    <property type="entry name" value="NDM-1-like"/>
</dbReference>
<dbReference type="Gene3D" id="3.60.15.10">
    <property type="entry name" value="Ribonuclease Z/Hydroxyacylglutathione hydrolase-like"/>
    <property type="match status" value="1"/>
</dbReference>
<dbReference type="InterPro" id="IPR036866">
    <property type="entry name" value="RibonucZ/Hydroxyglut_hydro"/>
</dbReference>
<dbReference type="CDD" id="cd07739">
    <property type="entry name" value="metallo-hydrolase-like_MBL-fold"/>
    <property type="match status" value="1"/>
</dbReference>
<dbReference type="InterPro" id="IPR001279">
    <property type="entry name" value="Metallo-B-lactamas"/>
</dbReference>
<organism evidence="2 3">
    <name type="scientific">Dactylosporangium fulvum</name>
    <dbReference type="NCBI Taxonomy" id="53359"/>
    <lineage>
        <taxon>Bacteria</taxon>
        <taxon>Bacillati</taxon>
        <taxon>Actinomycetota</taxon>
        <taxon>Actinomycetes</taxon>
        <taxon>Micromonosporales</taxon>
        <taxon>Micromonosporaceae</taxon>
        <taxon>Dactylosporangium</taxon>
    </lineage>
</organism>
<evidence type="ECO:0000313" key="3">
    <source>
        <dbReference type="Proteomes" id="UP001059617"/>
    </source>
</evidence>
<keyword evidence="3" id="KW-1185">Reference proteome</keyword>
<name>A0ABY5VTY6_9ACTN</name>
<reference evidence="2" key="2">
    <citation type="submission" date="2022-09" db="EMBL/GenBank/DDBJ databases">
        <title>Biosynthetic gene clusters of Dactylosporangioum fulvum.</title>
        <authorList>
            <person name="Caradec T."/>
        </authorList>
    </citation>
    <scope>NUCLEOTIDE SEQUENCE</scope>
    <source>
        <strain evidence="2">NRRL B-16292</strain>
    </source>
</reference>
<reference evidence="2" key="1">
    <citation type="submission" date="2021-04" db="EMBL/GenBank/DDBJ databases">
        <authorList>
            <person name="Hartkoorn R.C."/>
            <person name="Beaudoing E."/>
            <person name="Hot D."/>
        </authorList>
    </citation>
    <scope>NUCLEOTIDE SEQUENCE</scope>
    <source>
        <strain evidence="2">NRRL B-16292</strain>
    </source>
</reference>
<dbReference type="RefSeq" id="WP_259858054.1">
    <property type="nucleotide sequence ID" value="NZ_BAAAST010000009.1"/>
</dbReference>
<dbReference type="PANTHER" id="PTHR42951">
    <property type="entry name" value="METALLO-BETA-LACTAMASE DOMAIN-CONTAINING"/>
    <property type="match status" value="1"/>
</dbReference>
<protein>
    <submittedName>
        <fullName evidence="2">MBL fold metallo-hydrolase</fullName>
    </submittedName>
</protein>
<accession>A0ABY5VTY6</accession>
<evidence type="ECO:0000313" key="2">
    <source>
        <dbReference type="EMBL" id="UWP80296.1"/>
    </source>
</evidence>
<dbReference type="Pfam" id="PF00753">
    <property type="entry name" value="Lactamase_B"/>
    <property type="match status" value="1"/>
</dbReference>
<feature type="domain" description="Metallo-beta-lactamase" evidence="1">
    <location>
        <begin position="34"/>
        <end position="221"/>
    </location>
</feature>
<gene>
    <name evidence="2" type="ORF">Dfulv_34755</name>
</gene>
<dbReference type="Proteomes" id="UP001059617">
    <property type="component" value="Chromosome"/>
</dbReference>